<dbReference type="OrthoDB" id="10412297at2759"/>
<dbReference type="GeneID" id="68117725"/>
<organism evidence="2 3">
    <name type="scientific">Naegleria fowleri</name>
    <name type="common">Brain eating amoeba</name>
    <dbReference type="NCBI Taxonomy" id="5763"/>
    <lineage>
        <taxon>Eukaryota</taxon>
        <taxon>Discoba</taxon>
        <taxon>Heterolobosea</taxon>
        <taxon>Tetramitia</taxon>
        <taxon>Eutetramitia</taxon>
        <taxon>Vahlkampfiidae</taxon>
        <taxon>Naegleria</taxon>
    </lineage>
</organism>
<evidence type="ECO:0000313" key="2">
    <source>
        <dbReference type="EMBL" id="KAF0983445.1"/>
    </source>
</evidence>
<dbReference type="VEuPathDB" id="AmoebaDB:NF0116220"/>
<keyword evidence="1" id="KW-1133">Transmembrane helix</keyword>
<accession>A0A6A5CDL9</accession>
<dbReference type="OMA" id="CARINSY"/>
<feature type="transmembrane region" description="Helical" evidence="1">
    <location>
        <begin position="1060"/>
        <end position="1085"/>
    </location>
</feature>
<comment type="caution">
    <text evidence="2">The sequence shown here is derived from an EMBL/GenBank/DDBJ whole genome shotgun (WGS) entry which is preliminary data.</text>
</comment>
<feature type="transmembrane region" description="Helical" evidence="1">
    <location>
        <begin position="882"/>
        <end position="905"/>
    </location>
</feature>
<name>A0A6A5CDL9_NAEFO</name>
<sequence>MKSSIDLFSSALNVTGPGIEKNIVRNLGSIERVSVYDYSTSTVANHKAPSKLVSFQFNDTSVLSKTIDYGIGIANYASLGISLLILLIVQVLFLGVTSCYATCSMCCCKPSKKDRELRMKDHAKWAFAHNKKKRVTTCCRVFLLVLVIFNILALLVWFLFAFQTNIQFSQLFNQGLMMYNEVESLAQDVLKFAGNLPTIIDLIEQSIGNLKKNILNKLPSDVTKQSWSNCISNMISQVPDLSTTSHNVDTLNSYISTQLKTPLTPLKTSISGLKSSILSISNIDIPELINQLTNTESALTFFNFDPLLTSITSSQTTLQQINYINSIKNSLQIVSDERANTLTDAFLSNLAYNLQNYNTDPNVATQTLATQLSTLSTSLTRIKASNFNQSLGYLNALNTSLSSVTASNSLITLINNLENSLNALETPLNNSIVRVDMLDDALFTTIPNALTSIKTSVTNFNQTIADIPSLQNIIDTMDIINSFVTLFNGTNCIDSILTDLSVINATIVEVPLADIQAKYRSVKDGIISKANGALSSLFRDLKNTIKASLPNVTQQVNQFYDSKLDYGPSVNITDLWSLIPLKTFRTLNTSLNLRDLLALYSNFDSARNSLSDFSALSHNLSPLDNSINVFDLNEVGQIISTLQTAPSTCAGSSDPACTGLSSVMPSLATLVSNLQNALIGMPSLSSAISSLTSAQTLISSTLSSLSPIKSIIVQMRALKNSFKFSQARNSLSNDFIPSLHQVTNTIPFQSIVDSLDSLQKSLNSLDLSSLSSQISSMSPTFSHLNNMDVSSYLNSLNTSTIDSALNFASMFSTIKSMVNGLNIASYSWYVDEANHQLNDIFLPDLFAADGYRLLAVVIFISLILFIPWLAVFPVCFPKCPSVLLVVTMIMSIFVLLACVAVALLLPLNIALVDTCDRVEEYAFLALHQYGGSSMNGSIAFSQEFMGFKFNISIIPSTTIKSYMQSQCDSDVMNITLTQVESVAQALPSFAMNYLKKFLGSLVVRDQFVSFITTSLQTTVDNVFDQVRPIATILSCARINSYYKHGRNLVCQDISGFLANFWFLFALLALLFLFDGYSFIIMYIVFRTQWYDKKASVGQAQHFTQDEAALKEARLAKVRSFSTPRRFSKIRKAENIELEDV</sequence>
<dbReference type="VEuPathDB" id="AmoebaDB:NF0116210"/>
<dbReference type="RefSeq" id="XP_044568158.1">
    <property type="nucleotide sequence ID" value="XM_044700817.1"/>
</dbReference>
<gene>
    <name evidence="2" type="ORF">FDP41_010510</name>
</gene>
<dbReference type="VEuPathDB" id="AmoebaDB:NfTy_012720"/>
<dbReference type="EMBL" id="VFQX01000006">
    <property type="protein sequence ID" value="KAF0983445.1"/>
    <property type="molecule type" value="Genomic_DNA"/>
</dbReference>
<dbReference type="VEuPathDB" id="AmoebaDB:FDP41_010510"/>
<keyword evidence="1" id="KW-0812">Transmembrane</keyword>
<keyword evidence="1" id="KW-0472">Membrane</keyword>
<feature type="transmembrane region" description="Helical" evidence="1">
    <location>
        <begin position="79"/>
        <end position="103"/>
    </location>
</feature>
<dbReference type="AlphaFoldDB" id="A0A6A5CDL9"/>
<protein>
    <submittedName>
        <fullName evidence="2">Uncharacterized protein</fullName>
    </submittedName>
</protein>
<evidence type="ECO:0000313" key="3">
    <source>
        <dbReference type="Proteomes" id="UP000444721"/>
    </source>
</evidence>
<reference evidence="2 3" key="1">
    <citation type="journal article" date="2019" name="Sci. Rep.">
        <title>Nanopore sequencing improves the draft genome of the human pathogenic amoeba Naegleria fowleri.</title>
        <authorList>
            <person name="Liechti N."/>
            <person name="Schurch N."/>
            <person name="Bruggmann R."/>
            <person name="Wittwer M."/>
        </authorList>
    </citation>
    <scope>NUCLEOTIDE SEQUENCE [LARGE SCALE GENOMIC DNA]</scope>
    <source>
        <strain evidence="2 3">ATCC 30894</strain>
    </source>
</reference>
<proteinExistence type="predicted"/>
<evidence type="ECO:0000256" key="1">
    <source>
        <dbReference type="SAM" id="Phobius"/>
    </source>
</evidence>
<feature type="transmembrane region" description="Helical" evidence="1">
    <location>
        <begin position="141"/>
        <end position="162"/>
    </location>
</feature>
<dbReference type="Proteomes" id="UP000444721">
    <property type="component" value="Unassembled WGS sequence"/>
</dbReference>
<feature type="transmembrane region" description="Helical" evidence="1">
    <location>
        <begin position="853"/>
        <end position="875"/>
    </location>
</feature>
<keyword evidence="3" id="KW-1185">Reference proteome</keyword>